<keyword evidence="8" id="KW-0175">Coiled coil</keyword>
<feature type="compositionally biased region" description="Basic and acidic residues" evidence="10">
    <location>
        <begin position="140"/>
        <end position="163"/>
    </location>
</feature>
<comment type="subunit">
    <text evidence="4">Component of the 66S pre-ribosomal particle.</text>
</comment>
<evidence type="ECO:0000256" key="1">
    <source>
        <dbReference type="ARBA" id="ARBA00001977"/>
    </source>
</evidence>
<accession>A0AA40FCT0</accession>
<sequence length="209" mass="23284">MGTTKTIKNKHSTKHAANGSGVKGSKQAKYGDKGDGVIKAKKNHLSKAPIPGQGVKGRPKISDILKKRKKRVYSEKELGIPELNMITPVGVTKPKGKKKGKVFVDDRESMTTILALVQAEKEGQIESKMIKARQLEEIREARRAEADSKEEERKAQFEETKDSIRKKRKRPRGGKDSDTNGFKAFMAEEQAKASRPDKTKKKKVSFAPE</sequence>
<evidence type="ECO:0000256" key="9">
    <source>
        <dbReference type="ARBA" id="ARBA00023242"/>
    </source>
</evidence>
<evidence type="ECO:0000256" key="3">
    <source>
        <dbReference type="ARBA" id="ARBA00008132"/>
    </source>
</evidence>
<keyword evidence="7" id="KW-0509">mRNA transport</keyword>
<proteinExistence type="inferred from homology"/>
<dbReference type="GO" id="GO:0008298">
    <property type="term" value="P:intracellular mRNA localization"/>
    <property type="evidence" value="ECO:0007669"/>
    <property type="project" value="TreeGrafter"/>
</dbReference>
<keyword evidence="5" id="KW-0813">Transport</keyword>
<dbReference type="Proteomes" id="UP001172155">
    <property type="component" value="Unassembled WGS sequence"/>
</dbReference>
<evidence type="ECO:0000256" key="7">
    <source>
        <dbReference type="ARBA" id="ARBA00022816"/>
    </source>
</evidence>
<feature type="region of interest" description="Disordered" evidence="10">
    <location>
        <begin position="140"/>
        <end position="209"/>
    </location>
</feature>
<evidence type="ECO:0000313" key="11">
    <source>
        <dbReference type="EMBL" id="KAK0754956.1"/>
    </source>
</evidence>
<keyword evidence="12" id="KW-1185">Reference proteome</keyword>
<evidence type="ECO:0000256" key="4">
    <source>
        <dbReference type="ARBA" id="ARBA00011339"/>
    </source>
</evidence>
<dbReference type="GO" id="GO:0042273">
    <property type="term" value="P:ribosomal large subunit biogenesis"/>
    <property type="evidence" value="ECO:0007669"/>
    <property type="project" value="InterPro"/>
</dbReference>
<keyword evidence="9" id="KW-0539">Nucleus</keyword>
<name>A0AA40FCT0_9PEZI</name>
<comment type="similarity">
    <text evidence="3">Belongs to the LOC1 family.</text>
</comment>
<dbReference type="GO" id="GO:0003729">
    <property type="term" value="F:mRNA binding"/>
    <property type="evidence" value="ECO:0007669"/>
    <property type="project" value="InterPro"/>
</dbReference>
<evidence type="ECO:0000256" key="2">
    <source>
        <dbReference type="ARBA" id="ARBA00004604"/>
    </source>
</evidence>
<evidence type="ECO:0000313" key="12">
    <source>
        <dbReference type="Proteomes" id="UP001172155"/>
    </source>
</evidence>
<dbReference type="PANTHER" id="PTHR28028:SF1">
    <property type="entry name" value="60S RIBOSOMAL SUBUNIT ASSEMBLY_EXPORT PROTEIN LOC1"/>
    <property type="match status" value="1"/>
</dbReference>
<feature type="compositionally biased region" description="Basic residues" evidence="10">
    <location>
        <begin position="198"/>
        <end position="209"/>
    </location>
</feature>
<evidence type="ECO:0000256" key="10">
    <source>
        <dbReference type="SAM" id="MobiDB-lite"/>
    </source>
</evidence>
<dbReference type="AlphaFoldDB" id="A0AA40FCT0"/>
<comment type="function">
    <text evidence="1">Required for efficient assembly and nuclear export of the 60S ribosomal subunit.</text>
</comment>
<gene>
    <name evidence="11" type="ORF">B0T18DRAFT_400373</name>
</gene>
<dbReference type="EMBL" id="JAUKUD010000001">
    <property type="protein sequence ID" value="KAK0754956.1"/>
    <property type="molecule type" value="Genomic_DNA"/>
</dbReference>
<dbReference type="PANTHER" id="PTHR28028">
    <property type="entry name" value="60S RIBOSOMAL SUBUNIT ASSEMBLY/EXPORT PROTEIN LOC1"/>
    <property type="match status" value="1"/>
</dbReference>
<feature type="region of interest" description="Disordered" evidence="10">
    <location>
        <begin position="1"/>
        <end position="36"/>
    </location>
</feature>
<comment type="subcellular location">
    <subcellularLocation>
        <location evidence="2">Nucleus</location>
        <location evidence="2">Nucleolus</location>
    </subcellularLocation>
</comment>
<dbReference type="GO" id="GO:0051028">
    <property type="term" value="P:mRNA transport"/>
    <property type="evidence" value="ECO:0007669"/>
    <property type="project" value="UniProtKB-KW"/>
</dbReference>
<dbReference type="InterPro" id="IPR037650">
    <property type="entry name" value="Loc1"/>
</dbReference>
<comment type="caution">
    <text evidence="11">The sequence shown here is derived from an EMBL/GenBank/DDBJ whole genome shotgun (WGS) entry which is preliminary data.</text>
</comment>
<protein>
    <recommendedName>
        <fullName evidence="13">60S ribosomal subunit assembly/export protein LOC1</fullName>
    </recommendedName>
</protein>
<evidence type="ECO:0000256" key="5">
    <source>
        <dbReference type="ARBA" id="ARBA00022448"/>
    </source>
</evidence>
<keyword evidence="6" id="KW-0690">Ribosome biogenesis</keyword>
<dbReference type="GO" id="GO:0005730">
    <property type="term" value="C:nucleolus"/>
    <property type="evidence" value="ECO:0007669"/>
    <property type="project" value="UniProtKB-SubCell"/>
</dbReference>
<evidence type="ECO:0008006" key="13">
    <source>
        <dbReference type="Google" id="ProtNLM"/>
    </source>
</evidence>
<evidence type="ECO:0000256" key="8">
    <source>
        <dbReference type="ARBA" id="ARBA00023054"/>
    </source>
</evidence>
<dbReference type="GO" id="GO:0030687">
    <property type="term" value="C:preribosome, large subunit precursor"/>
    <property type="evidence" value="ECO:0007669"/>
    <property type="project" value="TreeGrafter"/>
</dbReference>
<evidence type="ECO:0000256" key="6">
    <source>
        <dbReference type="ARBA" id="ARBA00022517"/>
    </source>
</evidence>
<organism evidence="11 12">
    <name type="scientific">Schizothecium vesticola</name>
    <dbReference type="NCBI Taxonomy" id="314040"/>
    <lineage>
        <taxon>Eukaryota</taxon>
        <taxon>Fungi</taxon>
        <taxon>Dikarya</taxon>
        <taxon>Ascomycota</taxon>
        <taxon>Pezizomycotina</taxon>
        <taxon>Sordariomycetes</taxon>
        <taxon>Sordariomycetidae</taxon>
        <taxon>Sordariales</taxon>
        <taxon>Schizotheciaceae</taxon>
        <taxon>Schizothecium</taxon>
    </lineage>
</organism>
<reference evidence="11" key="1">
    <citation type="submission" date="2023-06" db="EMBL/GenBank/DDBJ databases">
        <title>Genome-scale phylogeny and comparative genomics of the fungal order Sordariales.</title>
        <authorList>
            <consortium name="Lawrence Berkeley National Laboratory"/>
            <person name="Hensen N."/>
            <person name="Bonometti L."/>
            <person name="Westerberg I."/>
            <person name="Brannstrom I.O."/>
            <person name="Guillou S."/>
            <person name="Cros-Aarteil S."/>
            <person name="Calhoun S."/>
            <person name="Haridas S."/>
            <person name="Kuo A."/>
            <person name="Mondo S."/>
            <person name="Pangilinan J."/>
            <person name="Riley R."/>
            <person name="LaButti K."/>
            <person name="Andreopoulos B."/>
            <person name="Lipzen A."/>
            <person name="Chen C."/>
            <person name="Yanf M."/>
            <person name="Daum C."/>
            <person name="Ng V."/>
            <person name="Clum A."/>
            <person name="Steindorff A."/>
            <person name="Ohm R."/>
            <person name="Martin F."/>
            <person name="Silar P."/>
            <person name="Natvig D."/>
            <person name="Lalanne C."/>
            <person name="Gautier V."/>
            <person name="Ament-velasquez S.L."/>
            <person name="Kruys A."/>
            <person name="Hutchinson M.I."/>
            <person name="Powell A.J."/>
            <person name="Barry K."/>
            <person name="Miller A.N."/>
            <person name="Grigoriev I.V."/>
            <person name="Debuchy R."/>
            <person name="Gladieux P."/>
            <person name="Thoren M.H."/>
            <person name="Johannesson H."/>
        </authorList>
    </citation>
    <scope>NUCLEOTIDE SEQUENCE</scope>
    <source>
        <strain evidence="11">SMH3187-1</strain>
    </source>
</reference>